<reference evidence="1 2" key="1">
    <citation type="journal article" date="2019" name="Genome Biol. Evol.">
        <title>Insights into the evolution of the New World diploid cottons (Gossypium, subgenus Houzingenia) based on genome sequencing.</title>
        <authorList>
            <person name="Grover C.E."/>
            <person name="Arick M.A. 2nd"/>
            <person name="Thrash A."/>
            <person name="Conover J.L."/>
            <person name="Sanders W.S."/>
            <person name="Peterson D.G."/>
            <person name="Frelichowski J.E."/>
            <person name="Scheffler J.A."/>
            <person name="Scheffler B.E."/>
            <person name="Wendel J.F."/>
        </authorList>
    </citation>
    <scope>NUCLEOTIDE SEQUENCE [LARGE SCALE GENOMIC DNA]</scope>
    <source>
        <strain evidence="1">0</strain>
        <tissue evidence="1">Leaf</tissue>
    </source>
</reference>
<evidence type="ECO:0000313" key="2">
    <source>
        <dbReference type="Proteomes" id="UP000593560"/>
    </source>
</evidence>
<evidence type="ECO:0000313" key="1">
    <source>
        <dbReference type="EMBL" id="MBA0814800.1"/>
    </source>
</evidence>
<evidence type="ECO:0008006" key="3">
    <source>
        <dbReference type="Google" id="ProtNLM"/>
    </source>
</evidence>
<protein>
    <recommendedName>
        <fullName evidence="3">RNase H type-1 domain-containing protein</fullName>
    </recommendedName>
</protein>
<gene>
    <name evidence="1" type="ORF">Gohar_020605</name>
</gene>
<organism evidence="1 2">
    <name type="scientific">Gossypium harknessii</name>
    <dbReference type="NCBI Taxonomy" id="34285"/>
    <lineage>
        <taxon>Eukaryota</taxon>
        <taxon>Viridiplantae</taxon>
        <taxon>Streptophyta</taxon>
        <taxon>Embryophyta</taxon>
        <taxon>Tracheophyta</taxon>
        <taxon>Spermatophyta</taxon>
        <taxon>Magnoliopsida</taxon>
        <taxon>eudicotyledons</taxon>
        <taxon>Gunneridae</taxon>
        <taxon>Pentapetalae</taxon>
        <taxon>rosids</taxon>
        <taxon>malvids</taxon>
        <taxon>Malvales</taxon>
        <taxon>Malvaceae</taxon>
        <taxon>Malvoideae</taxon>
        <taxon>Gossypium</taxon>
    </lineage>
</organism>
<comment type="caution">
    <text evidence="1">The sequence shown here is derived from an EMBL/GenBank/DDBJ whole genome shotgun (WGS) entry which is preliminary data.</text>
</comment>
<name>A0A7J9HYB0_9ROSI</name>
<proteinExistence type="predicted"/>
<sequence length="83" mass="9664">MKVDFDATFNQLTKKATTGILVRNKEGLWWRGVLTLRKCGRLNGEKARACLSAVILIEELWFREPWVWIEEALGEVEVEAEWD</sequence>
<accession>A0A7J9HYB0</accession>
<dbReference type="AlphaFoldDB" id="A0A7J9HYB0"/>
<keyword evidence="2" id="KW-1185">Reference proteome</keyword>
<dbReference type="EMBL" id="JABFAD010000012">
    <property type="protein sequence ID" value="MBA0814800.1"/>
    <property type="molecule type" value="Genomic_DNA"/>
</dbReference>
<dbReference type="Proteomes" id="UP000593560">
    <property type="component" value="Unassembled WGS sequence"/>
</dbReference>